<keyword evidence="7 9" id="KW-1133">Transmembrane helix</keyword>
<evidence type="ECO:0000259" key="10">
    <source>
        <dbReference type="Pfam" id="PF01578"/>
    </source>
</evidence>
<proteinExistence type="inferred from homology"/>
<feature type="transmembrane region" description="Helical" evidence="9">
    <location>
        <begin position="73"/>
        <end position="93"/>
    </location>
</feature>
<dbReference type="Proteomes" id="UP000256708">
    <property type="component" value="Unassembled WGS sequence"/>
</dbReference>
<dbReference type="InterPro" id="IPR002541">
    <property type="entry name" value="Cyt_c_assembly"/>
</dbReference>
<dbReference type="EMBL" id="QRGR01000008">
    <property type="protein sequence ID" value="RDV15589.1"/>
    <property type="molecule type" value="Genomic_DNA"/>
</dbReference>
<dbReference type="GO" id="GO:0005886">
    <property type="term" value="C:plasma membrane"/>
    <property type="evidence" value="ECO:0007669"/>
    <property type="project" value="TreeGrafter"/>
</dbReference>
<dbReference type="GO" id="GO:0020037">
    <property type="term" value="F:heme binding"/>
    <property type="evidence" value="ECO:0007669"/>
    <property type="project" value="InterPro"/>
</dbReference>
<dbReference type="RefSeq" id="WP_115565184.1">
    <property type="nucleotide sequence ID" value="NZ_QRGR01000008.1"/>
</dbReference>
<gene>
    <name evidence="11" type="ORF">DXT99_08885</name>
</gene>
<accession>A0A3D8LDP8</accession>
<evidence type="ECO:0000256" key="2">
    <source>
        <dbReference type="ARBA" id="ARBA00004141"/>
    </source>
</evidence>
<comment type="function">
    <text evidence="1">Required for the export of heme to the periplasm for the biogenesis of c-type cytochromes.</text>
</comment>
<dbReference type="GO" id="GO:0017004">
    <property type="term" value="P:cytochrome complex assembly"/>
    <property type="evidence" value="ECO:0007669"/>
    <property type="project" value="UniProtKB-KW"/>
</dbReference>
<evidence type="ECO:0000256" key="3">
    <source>
        <dbReference type="ARBA" id="ARBA00005840"/>
    </source>
</evidence>
<evidence type="ECO:0000256" key="8">
    <source>
        <dbReference type="ARBA" id="ARBA00023136"/>
    </source>
</evidence>
<keyword evidence="12" id="KW-1185">Reference proteome</keyword>
<comment type="similarity">
    <text evidence="3">Belongs to the CcmC/CycZ/HelC family.</text>
</comment>
<dbReference type="PANTHER" id="PTHR30071">
    <property type="entry name" value="HEME EXPORTER PROTEIN C"/>
    <property type="match status" value="1"/>
</dbReference>
<name>A0A3D8LDP8_9BACT</name>
<dbReference type="Pfam" id="PF01578">
    <property type="entry name" value="Cytochrom_C_asm"/>
    <property type="match status" value="1"/>
</dbReference>
<evidence type="ECO:0000313" key="12">
    <source>
        <dbReference type="Proteomes" id="UP000256708"/>
    </source>
</evidence>
<dbReference type="PANTHER" id="PTHR30071:SF1">
    <property type="entry name" value="CYTOCHROME B_B6 PROTEIN-RELATED"/>
    <property type="match status" value="1"/>
</dbReference>
<evidence type="ECO:0000256" key="4">
    <source>
        <dbReference type="ARBA" id="ARBA00016463"/>
    </source>
</evidence>
<feature type="transmembrane region" description="Helical" evidence="9">
    <location>
        <begin position="188"/>
        <end position="206"/>
    </location>
</feature>
<evidence type="ECO:0000313" key="11">
    <source>
        <dbReference type="EMBL" id="RDV15589.1"/>
    </source>
</evidence>
<keyword evidence="6" id="KW-0201">Cytochrome c-type biogenesis</keyword>
<dbReference type="AlphaFoldDB" id="A0A3D8LDP8"/>
<feature type="transmembrane region" description="Helical" evidence="9">
    <location>
        <begin position="113"/>
        <end position="131"/>
    </location>
</feature>
<evidence type="ECO:0000256" key="9">
    <source>
        <dbReference type="SAM" id="Phobius"/>
    </source>
</evidence>
<evidence type="ECO:0000256" key="1">
    <source>
        <dbReference type="ARBA" id="ARBA00002442"/>
    </source>
</evidence>
<dbReference type="OrthoDB" id="9814290at2"/>
<comment type="caution">
    <text evidence="11">The sequence shown here is derived from an EMBL/GenBank/DDBJ whole genome shotgun (WGS) entry which is preliminary data.</text>
</comment>
<evidence type="ECO:0000256" key="5">
    <source>
        <dbReference type="ARBA" id="ARBA00022692"/>
    </source>
</evidence>
<feature type="domain" description="Cytochrome c assembly protein" evidence="10">
    <location>
        <begin position="8"/>
        <end position="153"/>
    </location>
</feature>
<feature type="transmembrane region" description="Helical" evidence="9">
    <location>
        <begin position="143"/>
        <end position="160"/>
    </location>
</feature>
<feature type="transmembrane region" description="Helical" evidence="9">
    <location>
        <begin position="40"/>
        <end position="61"/>
    </location>
</feature>
<evidence type="ECO:0000256" key="6">
    <source>
        <dbReference type="ARBA" id="ARBA00022748"/>
    </source>
</evidence>
<dbReference type="GO" id="GO:0015232">
    <property type="term" value="F:heme transmembrane transporter activity"/>
    <property type="evidence" value="ECO:0007669"/>
    <property type="project" value="InterPro"/>
</dbReference>
<comment type="subcellular location">
    <subcellularLocation>
        <location evidence="2">Membrane</location>
        <topology evidence="2">Multi-pass membrane protein</topology>
    </subcellularLocation>
</comment>
<organism evidence="11 12">
    <name type="scientific">Pontibacter diazotrophicus</name>
    <dbReference type="NCBI Taxonomy" id="1400979"/>
    <lineage>
        <taxon>Bacteria</taxon>
        <taxon>Pseudomonadati</taxon>
        <taxon>Bacteroidota</taxon>
        <taxon>Cytophagia</taxon>
        <taxon>Cytophagales</taxon>
        <taxon>Hymenobacteraceae</taxon>
        <taxon>Pontibacter</taxon>
    </lineage>
</organism>
<dbReference type="InterPro" id="IPR003557">
    <property type="entry name" value="Cyt_c_biogenesis_CcmC"/>
</dbReference>
<protein>
    <recommendedName>
        <fullName evidence="4">Heme exporter protein C</fullName>
    </recommendedName>
</protein>
<sequence length="221" mass="25232">MKKNWWKILAVLLLVFTVVAGMLSEVPRLAILNETIRNLYFHVPMWFGMILILLISFAYSIKYLKKPTIKNDIIAAEAAKVGILFGVLGIITGMEWARFTWGEYWSSDPKQNASAIGLLIYFAYLVLRSSFNEQQQRARISAVYNIFAFAALIPLLFILPRMTDSLHPGNGGNPGFNTYDMDSSLRMVFYPAVLGWTLLGVWIVNVKSRLELLRQRLYETV</sequence>
<keyword evidence="8 9" id="KW-0472">Membrane</keyword>
<evidence type="ECO:0000256" key="7">
    <source>
        <dbReference type="ARBA" id="ARBA00022989"/>
    </source>
</evidence>
<dbReference type="InterPro" id="IPR045062">
    <property type="entry name" value="Cyt_c_biogenesis_CcsA/CcmC"/>
</dbReference>
<keyword evidence="5 9" id="KW-0812">Transmembrane</keyword>
<dbReference type="PRINTS" id="PR01386">
    <property type="entry name" value="CCMCBIOGNSIS"/>
</dbReference>
<reference evidence="12" key="1">
    <citation type="submission" date="2018-08" db="EMBL/GenBank/DDBJ databases">
        <authorList>
            <person name="Liu Z.-W."/>
            <person name="Du Z.-J."/>
        </authorList>
    </citation>
    <scope>NUCLEOTIDE SEQUENCE [LARGE SCALE GENOMIC DNA]</scope>
    <source>
        <strain evidence="12">H4X</strain>
    </source>
</reference>